<evidence type="ECO:0000256" key="2">
    <source>
        <dbReference type="SAM" id="MobiDB-lite"/>
    </source>
</evidence>
<dbReference type="SUPFAM" id="SSF52540">
    <property type="entry name" value="P-loop containing nucleoside triphosphate hydrolases"/>
    <property type="match status" value="1"/>
</dbReference>
<organism evidence="6 7">
    <name type="scientific">Scytalidium lignicola</name>
    <name type="common">Hyphomycete</name>
    <dbReference type="NCBI Taxonomy" id="5539"/>
    <lineage>
        <taxon>Eukaryota</taxon>
        <taxon>Fungi</taxon>
        <taxon>Dikarya</taxon>
        <taxon>Ascomycota</taxon>
        <taxon>Pezizomycotina</taxon>
        <taxon>Leotiomycetes</taxon>
        <taxon>Leotiomycetes incertae sedis</taxon>
        <taxon>Scytalidium</taxon>
    </lineage>
</organism>
<feature type="non-terminal residue" evidence="6">
    <location>
        <position position="1"/>
    </location>
</feature>
<feature type="region of interest" description="Disordered" evidence="2">
    <location>
        <begin position="1"/>
        <end position="20"/>
    </location>
</feature>
<dbReference type="SUPFAM" id="SSF69304">
    <property type="entry name" value="Tricorn protease N-terminal domain"/>
    <property type="match status" value="1"/>
</dbReference>
<evidence type="ECO:0000259" key="5">
    <source>
        <dbReference type="Pfam" id="PF24883"/>
    </source>
</evidence>
<proteinExistence type="predicted"/>
<accession>A0A3E2HAQ0</accession>
<dbReference type="OrthoDB" id="194358at2759"/>
<evidence type="ECO:0000313" key="7">
    <source>
        <dbReference type="Proteomes" id="UP000258309"/>
    </source>
</evidence>
<dbReference type="Gene3D" id="2.130.10.10">
    <property type="entry name" value="YVTN repeat-like/Quinoprotein amine dehydrogenase"/>
    <property type="match status" value="2"/>
</dbReference>
<dbReference type="PANTHER" id="PTHR10039:SF16">
    <property type="entry name" value="GPI INOSITOL-DEACYLASE"/>
    <property type="match status" value="1"/>
</dbReference>
<evidence type="ECO:0000259" key="3">
    <source>
        <dbReference type="Pfam" id="PF12697"/>
    </source>
</evidence>
<dbReference type="Proteomes" id="UP000258309">
    <property type="component" value="Unassembled WGS sequence"/>
</dbReference>
<dbReference type="InterPro" id="IPR015943">
    <property type="entry name" value="WD40/YVTN_repeat-like_dom_sf"/>
</dbReference>
<comment type="caution">
    <text evidence="6">The sequence shown here is derived from an EMBL/GenBank/DDBJ whole genome shotgun (WGS) entry which is preliminary data.</text>
</comment>
<dbReference type="InterPro" id="IPR027417">
    <property type="entry name" value="P-loop_NTPase"/>
</dbReference>
<dbReference type="SUPFAM" id="SSF53474">
    <property type="entry name" value="alpha/beta-Hydrolases"/>
    <property type="match status" value="1"/>
</dbReference>
<dbReference type="InterPro" id="IPR011047">
    <property type="entry name" value="Quinoprotein_ADH-like_sf"/>
</dbReference>
<dbReference type="SMART" id="SM00320">
    <property type="entry name" value="WD40"/>
    <property type="match status" value="4"/>
</dbReference>
<dbReference type="Pfam" id="PF12697">
    <property type="entry name" value="Abhydrolase_6"/>
    <property type="match status" value="1"/>
</dbReference>
<dbReference type="PANTHER" id="PTHR10039">
    <property type="entry name" value="AMELOGENIN"/>
    <property type="match status" value="1"/>
</dbReference>
<dbReference type="InterPro" id="IPR056884">
    <property type="entry name" value="NPHP3-like_N"/>
</dbReference>
<dbReference type="InterPro" id="IPR000073">
    <property type="entry name" value="AB_hydrolase_1"/>
</dbReference>
<dbReference type="InterPro" id="IPR054471">
    <property type="entry name" value="GPIID_WHD"/>
</dbReference>
<dbReference type="Gene3D" id="3.40.50.1820">
    <property type="entry name" value="alpha/beta hydrolase"/>
    <property type="match status" value="1"/>
</dbReference>
<keyword evidence="1" id="KW-0677">Repeat</keyword>
<sequence>MRSHSPSVLSPPKLRKKENPHGLSVIYEPEDGPPCIDIVLVHGLGGRSQDTWKWMHKPQCFWPSVICKEPPFQRARILTFGYGASDFKTVARKSVAEIADFALDLLCHLRDGTQDIPIVFVAHSMGGLVVEEACNLGIDHDEYRNIIKSTFSVFFMATPHNGSNLAKLYTDAMNHARLRVVPYLKILQPNSDELKKIDARFKNLVPMPRIYSFYETCLTGIGPVFTPVVDRNSSILNVPGEVEVPMEVDHRDIVRYPNIEGTVPRKFINRLARCIKDSGPWKSPSWKLAPEEKQRVLCDWLGVKAAPTEDVSFFSRKLELGTCDWIKSNNEFQSLLGDDSSKLMALWIYGMLGSGKSVLASSIVRFIRDELKRPCHYFFFREEEPSKRSIASLLKILAFQMSVHSKQFYEHLLALPSHAECLSSNNAQVIWTKFFASAMPKLEDAYRCPIYWIIDGLDVCDEARLFVSGLADASLSLLPLKIIILSRWTEGIADAMNGIQASALDLDVEPAKRDALELFVRTEIGNSHPLFGSIIKDAQGNFEWARLVMDNRLHTYKDASAGEALQKAEETFMAVWQNIISELGSKWIARDYSVAQGVLTWVTYAKFPPTVKQVCEVLSSQGIKQFNQSDLNRICNVFITVDELSCLRLRHRSVRDYLTKAGGHKLCLDLIPAHIYLLKSCLEAILSIRMDKLDSSLASDGFPCYAITCWEYHLQHCIANVDNELLDTIEKFLTGRSVMIWIYLLSRIKQLNLLRSTGNTLAALRRSRSTVPEKHELDDILESWNTELVMIFGKFSEHLLRYPQLIFHVHPFCPRTSRIRQLTRRHVPFPLTVKGISNQSWDDTLARLPVYETPSLVACTGEYVAISSKTRDGNVSIIDASNFSDIKTISHGEFIRMIRFSNSGNMLVTYGYKTVKVWQIDVMRQLRTFDAPPAVQLLDIAFRGGKPVVLACVDNGDIWKFSLLESERTGEVFDSVCIPTNGEDSDQPTSAVFNHDGSQIAASYADLPMCMWNISGKDLCQKREEPGWDRRKEPRPHIKKIQWTSEPNRILILRVNGSVWVWDSKLKVERQFLNSGVTDIESNPTRPFFVSCDSHGNWDVRKTDDLSIVSTRCNEDNIRCQAICPRGRRVYGLRDNSCDMWEPNALVALAVDDDKRHLAALSTLPEHENEHGNMVIAKNPPIEKLAIASNIYCTAHSRGELRIFNASGEPRFTIKAPHPNTIINITWSNNEKFLAILDISHKLVVLKINADQSSWSQIKGTTLQGPAQQLLFKSDDSSILIASENSISTWPFEEQSQPIPGVIDGPRQWFEHPVYSEYLLGISPQCIDVVKWSTLERITQVDLHYPEVPDTKTRISENTSKTVKSRKVVNIFESCDHSFLLIQTATESNLRDIDLFFIRISDVPLSSQSHIHEISAMRYPSAVLKRIIRPLGFIEIKATDSEDSTITPSSNVLAFLDKNGWLCSVNNGIVRVHFFLPHDWLDPYFLDLAQVTPAGTLFVPKGSSVGIIINLFMRTLSHEQLDV</sequence>
<dbReference type="InterPro" id="IPR001680">
    <property type="entry name" value="WD40_rpt"/>
</dbReference>
<reference evidence="6 7" key="1">
    <citation type="submission" date="2018-05" db="EMBL/GenBank/DDBJ databases">
        <title>Draft genome sequence of Scytalidium lignicola DSM 105466, a ubiquitous saprotrophic fungus.</title>
        <authorList>
            <person name="Buettner E."/>
            <person name="Gebauer A.M."/>
            <person name="Hofrichter M."/>
            <person name="Liers C."/>
            <person name="Kellner H."/>
        </authorList>
    </citation>
    <scope>NUCLEOTIDE SEQUENCE [LARGE SCALE GENOMIC DNA]</scope>
    <source>
        <strain evidence="6 7">DSM 105466</strain>
    </source>
</reference>
<feature type="domain" description="Nephrocystin 3-like N-terminal" evidence="5">
    <location>
        <begin position="321"/>
        <end position="487"/>
    </location>
</feature>
<evidence type="ECO:0000313" key="6">
    <source>
        <dbReference type="EMBL" id="RFU30516.1"/>
    </source>
</evidence>
<keyword evidence="7" id="KW-1185">Reference proteome</keyword>
<dbReference type="Pfam" id="PF22939">
    <property type="entry name" value="WHD_GPIID"/>
    <property type="match status" value="1"/>
</dbReference>
<dbReference type="Gene3D" id="3.40.50.300">
    <property type="entry name" value="P-loop containing nucleotide triphosphate hydrolases"/>
    <property type="match status" value="1"/>
</dbReference>
<dbReference type="EMBL" id="NCSJ02000098">
    <property type="protein sequence ID" value="RFU30516.1"/>
    <property type="molecule type" value="Genomic_DNA"/>
</dbReference>
<dbReference type="SUPFAM" id="SSF50998">
    <property type="entry name" value="Quinoprotein alcohol dehydrogenase-like"/>
    <property type="match status" value="1"/>
</dbReference>
<protein>
    <submittedName>
        <fullName evidence="6">Uncharacterized protein</fullName>
    </submittedName>
</protein>
<feature type="domain" description="GPI inositol-deacylase winged helix" evidence="4">
    <location>
        <begin position="592"/>
        <end position="662"/>
    </location>
</feature>
<evidence type="ECO:0000259" key="4">
    <source>
        <dbReference type="Pfam" id="PF22939"/>
    </source>
</evidence>
<dbReference type="InterPro" id="IPR029058">
    <property type="entry name" value="AB_hydrolase_fold"/>
</dbReference>
<name>A0A3E2HAQ0_SCYLI</name>
<gene>
    <name evidence="6" type="ORF">B7463_g5839</name>
</gene>
<feature type="domain" description="AB hydrolase-1" evidence="3">
    <location>
        <begin position="38"/>
        <end position="146"/>
    </location>
</feature>
<feature type="non-terminal residue" evidence="6">
    <location>
        <position position="1523"/>
    </location>
</feature>
<dbReference type="Pfam" id="PF24883">
    <property type="entry name" value="NPHP3_N"/>
    <property type="match status" value="1"/>
</dbReference>
<evidence type="ECO:0000256" key="1">
    <source>
        <dbReference type="ARBA" id="ARBA00022737"/>
    </source>
</evidence>